<evidence type="ECO:0000313" key="1">
    <source>
        <dbReference type="EMBL" id="EEJ71262.1"/>
    </source>
</evidence>
<dbReference type="Proteomes" id="UP000005583">
    <property type="component" value="Unassembled WGS sequence"/>
</dbReference>
<organism evidence="1 2">
    <name type="scientific">Lactobacillus ultunensis DSM 16047</name>
    <dbReference type="NCBI Taxonomy" id="525365"/>
    <lineage>
        <taxon>Bacteria</taxon>
        <taxon>Bacillati</taxon>
        <taxon>Bacillota</taxon>
        <taxon>Bacilli</taxon>
        <taxon>Lactobacillales</taxon>
        <taxon>Lactobacillaceae</taxon>
        <taxon>Lactobacillus</taxon>
    </lineage>
</organism>
<dbReference type="EMBL" id="ACGU01000099">
    <property type="protein sequence ID" value="EEJ71262.1"/>
    <property type="molecule type" value="Genomic_DNA"/>
</dbReference>
<sequence length="40" mass="4042">MTTAPVMTTVFTTISGASDVSFALIALLAVEPAATVKVTD</sequence>
<gene>
    <name evidence="1" type="ORF">HMPREF0548_1854</name>
</gene>
<proteinExistence type="predicted"/>
<dbReference type="STRING" id="525365.HMPREF0548_1854"/>
<evidence type="ECO:0000313" key="2">
    <source>
        <dbReference type="Proteomes" id="UP000005583"/>
    </source>
</evidence>
<dbReference type="AlphaFoldDB" id="C2EQA8"/>
<reference evidence="1 2" key="1">
    <citation type="submission" date="2009-01" db="EMBL/GenBank/DDBJ databases">
        <authorList>
            <person name="Qin X."/>
            <person name="Bachman B."/>
            <person name="Battles P."/>
            <person name="Bell A."/>
            <person name="Bess C."/>
            <person name="Bickham C."/>
            <person name="Chaboub L."/>
            <person name="Chen D."/>
            <person name="Coyle M."/>
            <person name="Deiros D.R."/>
            <person name="Dinh H."/>
            <person name="Forbes L."/>
            <person name="Fowler G."/>
            <person name="Francisco L."/>
            <person name="Fu Q."/>
            <person name="Gubbala S."/>
            <person name="Hale W."/>
            <person name="Han Y."/>
            <person name="Hemphill L."/>
            <person name="Highlander S.K."/>
            <person name="Hirani K."/>
            <person name="Hogues M."/>
            <person name="Jackson L."/>
            <person name="Jakkamsetti A."/>
            <person name="Javaid M."/>
            <person name="Jiang H."/>
            <person name="Korchina V."/>
            <person name="Kovar C."/>
            <person name="Lara F."/>
            <person name="Lee S."/>
            <person name="Mata R."/>
            <person name="Mathew T."/>
            <person name="Moen C."/>
            <person name="Morales K."/>
            <person name="Munidasa M."/>
            <person name="Nazareth L."/>
            <person name="Ngo R."/>
            <person name="Nguyen L."/>
            <person name="Okwuonu G."/>
            <person name="Ongeri F."/>
            <person name="Patil S."/>
            <person name="Petrosino J."/>
            <person name="Pham C."/>
            <person name="Pham P."/>
            <person name="Pu L.-L."/>
            <person name="Puazo M."/>
            <person name="Raj R."/>
            <person name="Reid J."/>
            <person name="Rouhana J."/>
            <person name="Saada N."/>
            <person name="Shang Y."/>
            <person name="Simmons D."/>
            <person name="Thornton R."/>
            <person name="Warren J."/>
            <person name="Weissenberger G."/>
            <person name="Zhang J."/>
            <person name="Zhang L."/>
            <person name="Zhou C."/>
            <person name="Zhu D."/>
            <person name="Muzny D."/>
            <person name="Worley K."/>
            <person name="Gibbs R."/>
        </authorList>
    </citation>
    <scope>NUCLEOTIDE SEQUENCE [LARGE SCALE GENOMIC DNA]</scope>
    <source>
        <strain evidence="1 2">DSM 16047</strain>
    </source>
</reference>
<name>C2EQA8_9LACO</name>
<dbReference type="HOGENOM" id="CLU_3291484_0_0_9"/>
<dbReference type="RefSeq" id="WP_003625708.1">
    <property type="nucleotide sequence ID" value="NZ_GG693260.1"/>
</dbReference>
<keyword evidence="2" id="KW-1185">Reference proteome</keyword>
<comment type="caution">
    <text evidence="1">The sequence shown here is derived from an EMBL/GenBank/DDBJ whole genome shotgun (WGS) entry which is preliminary data.</text>
</comment>
<accession>C2EQA8</accession>
<protein>
    <submittedName>
        <fullName evidence="1">Uncharacterized protein</fullName>
    </submittedName>
</protein>